<evidence type="ECO:0000256" key="1">
    <source>
        <dbReference type="SAM" id="Phobius"/>
    </source>
</evidence>
<gene>
    <name evidence="2" type="ordered locus">Emtol_0317</name>
</gene>
<dbReference type="Proteomes" id="UP000002875">
    <property type="component" value="Plasmid pEMTOL01"/>
</dbReference>
<proteinExistence type="predicted"/>
<evidence type="ECO:0008006" key="4">
    <source>
        <dbReference type="Google" id="ProtNLM"/>
    </source>
</evidence>
<protein>
    <recommendedName>
        <fullName evidence="4">Transmembrane protein</fullName>
    </recommendedName>
</protein>
<name>A0ABM5N7Z3_EMTOG</name>
<accession>A0ABM5N7Z3</accession>
<dbReference type="EMBL" id="CP002962">
    <property type="protein sequence ID" value="AFK05584.1"/>
    <property type="molecule type" value="Genomic_DNA"/>
</dbReference>
<dbReference type="RefSeq" id="WP_015026330.1">
    <property type="nucleotide sequence ID" value="NC_018742.1"/>
</dbReference>
<keyword evidence="3" id="KW-1185">Reference proteome</keyword>
<feature type="transmembrane region" description="Helical" evidence="1">
    <location>
        <begin position="21"/>
        <end position="39"/>
    </location>
</feature>
<geneLocation type="plasmid" evidence="2 3">
    <name>pEMTOL01</name>
</geneLocation>
<sequence>MRMLIAISTILLKQFQPIISLSNYVILSVILSIIILLFLEVKSKGLDKIETKKAESMPLKNPSNMNIMGENKDATFFGLHRNEPKNVERQSTFQNEIKVPFQTIEIKEERQVVKSTSGFHVDGELPNLDDLTDQDFNIIIFEDEIEDDYYEKESLDILEIKKKFDSGESLTDDEQTILDTFFRTEEQWKDSAQIIIEKEKTTNIDFEPKSEQLENMIPIENNLCKQNFNYPLNQNVQFNEEFESKLIFDEYLN</sequence>
<evidence type="ECO:0000313" key="3">
    <source>
        <dbReference type="Proteomes" id="UP000002875"/>
    </source>
</evidence>
<keyword evidence="1" id="KW-0472">Membrane</keyword>
<keyword evidence="1" id="KW-0812">Transmembrane</keyword>
<keyword evidence="2" id="KW-0614">Plasmid</keyword>
<organism evidence="2 3">
    <name type="scientific">Emticicia oligotrophica (strain DSM 17448 / CIP 109782 / MTCC 6937 / GPTSA100-15)</name>
    <dbReference type="NCBI Taxonomy" id="929562"/>
    <lineage>
        <taxon>Bacteria</taxon>
        <taxon>Pseudomonadati</taxon>
        <taxon>Bacteroidota</taxon>
        <taxon>Cytophagia</taxon>
        <taxon>Cytophagales</taxon>
        <taxon>Leadbetterellaceae</taxon>
        <taxon>Emticicia</taxon>
    </lineage>
</organism>
<keyword evidence="1" id="KW-1133">Transmembrane helix</keyword>
<reference evidence="2 3" key="1">
    <citation type="submission" date="2011-07" db="EMBL/GenBank/DDBJ databases">
        <title>The complete genome of plasmid 1 of Emticicia oligotrophica DSM 17448.</title>
        <authorList>
            <consortium name="US DOE Joint Genome Institute (JGI-PGF)"/>
            <person name="Lucas S."/>
            <person name="Han J."/>
            <person name="Lapidus A."/>
            <person name="Bruce D."/>
            <person name="Goodwin L."/>
            <person name="Pitluck S."/>
            <person name="Peters L."/>
            <person name="Kyrpides N."/>
            <person name="Mavromatis K."/>
            <person name="Ivanova N."/>
            <person name="Ovchinnikova G."/>
            <person name="Teshima H."/>
            <person name="Detter J.C."/>
            <person name="Tapia R."/>
            <person name="Han C."/>
            <person name="Land M."/>
            <person name="Hauser L."/>
            <person name="Markowitz V."/>
            <person name="Cheng J.-F."/>
            <person name="Hugenholtz P."/>
            <person name="Woyke T."/>
            <person name="Wu D."/>
            <person name="Tindall B."/>
            <person name="Pomrenke H."/>
            <person name="Brambilla E."/>
            <person name="Klenk H.-P."/>
            <person name="Eisen J.A."/>
        </authorList>
    </citation>
    <scope>NUCLEOTIDE SEQUENCE [LARGE SCALE GENOMIC DNA]</scope>
    <source>
        <strain evidence="3">DSM 17448 / GPTSA100-15</strain>
        <plasmid evidence="2 3">pEMTOL01</plasmid>
    </source>
</reference>
<evidence type="ECO:0000313" key="2">
    <source>
        <dbReference type="EMBL" id="AFK05584.1"/>
    </source>
</evidence>